<dbReference type="RefSeq" id="WP_118093832.1">
    <property type="nucleotide sequence ID" value="NZ_CAKZTK010000040.1"/>
</dbReference>
<feature type="domain" description="Response regulatory" evidence="4">
    <location>
        <begin position="3"/>
        <end position="122"/>
    </location>
</feature>
<comment type="function">
    <text evidence="2">May play the central regulatory role in sporulation. It may be an element of the effector pathway responsible for the activation of sporulation genes in response to nutritional stress. Spo0A may act in concert with spo0H (a sigma factor) to control the expression of some genes that are critical to the sporulation process.</text>
</comment>
<evidence type="ECO:0000313" key="6">
    <source>
        <dbReference type="EMBL" id="RHC98095.1"/>
    </source>
</evidence>
<reference evidence="6 7" key="1">
    <citation type="submission" date="2018-08" db="EMBL/GenBank/DDBJ databases">
        <title>A genome reference for cultivated species of the human gut microbiota.</title>
        <authorList>
            <person name="Zou Y."/>
            <person name="Xue W."/>
            <person name="Luo G."/>
        </authorList>
    </citation>
    <scope>NUCLEOTIDE SEQUENCE [LARGE SCALE GENOMIC DNA]</scope>
    <source>
        <strain evidence="6 7">AM32-8LB</strain>
    </source>
</reference>
<dbReference type="Gene3D" id="2.40.50.1020">
    <property type="entry name" value="LytTr DNA-binding domain"/>
    <property type="match status" value="1"/>
</dbReference>
<feature type="modified residue" description="4-aspartylphosphate" evidence="3">
    <location>
        <position position="59"/>
    </location>
</feature>
<dbReference type="PANTHER" id="PTHR37299:SF1">
    <property type="entry name" value="STAGE 0 SPORULATION PROTEIN A HOMOLOG"/>
    <property type="match status" value="1"/>
</dbReference>
<dbReference type="Gene3D" id="3.40.50.2300">
    <property type="match status" value="1"/>
</dbReference>
<dbReference type="Pfam" id="PF00072">
    <property type="entry name" value="Response_reg"/>
    <property type="match status" value="1"/>
</dbReference>
<dbReference type="Proteomes" id="UP000266391">
    <property type="component" value="Unassembled WGS sequence"/>
</dbReference>
<feature type="domain" description="HTH LytTR-type" evidence="5">
    <location>
        <begin position="133"/>
        <end position="205"/>
    </location>
</feature>
<dbReference type="InterPro" id="IPR046947">
    <property type="entry name" value="LytR-like"/>
</dbReference>
<accession>A0A396A9Q7</accession>
<dbReference type="Pfam" id="PF04397">
    <property type="entry name" value="LytTR"/>
    <property type="match status" value="1"/>
</dbReference>
<keyword evidence="3" id="KW-0597">Phosphoprotein</keyword>
<organism evidence="6 7">
    <name type="scientific">Roseburia inulinivorans</name>
    <dbReference type="NCBI Taxonomy" id="360807"/>
    <lineage>
        <taxon>Bacteria</taxon>
        <taxon>Bacillati</taxon>
        <taxon>Bacillota</taxon>
        <taxon>Clostridia</taxon>
        <taxon>Lachnospirales</taxon>
        <taxon>Lachnospiraceae</taxon>
        <taxon>Roseburia</taxon>
    </lineage>
</organism>
<sequence length="244" mass="28274">MIKIAFCDDDMEVLHQMNELLDRYRVERNEDITYAAFQSPFELLTEIEKGIRPDILFLDVVMPGQNGMDVAKEIRQYDTNMKIIFLTSSPEFAVESYSVGAYFYQLKPIWEESFFRLMDAVLAECEKKKKNSLILRSKDGITRIDLQQLEYCEVLGRKLLFHLENGAVLESAGSLDDLAGQLMQYSNFFRPHRSFLVNMEYIQNISSRSIKMVNDAEIPIPHGKCSEIKNTYMEYAFNGEQAVL</sequence>
<dbReference type="SUPFAM" id="SSF52172">
    <property type="entry name" value="CheY-like"/>
    <property type="match status" value="1"/>
</dbReference>
<dbReference type="EMBL" id="QSIQ01000053">
    <property type="protein sequence ID" value="RHC98095.1"/>
    <property type="molecule type" value="Genomic_DNA"/>
</dbReference>
<dbReference type="SMART" id="SM00850">
    <property type="entry name" value="LytTR"/>
    <property type="match status" value="1"/>
</dbReference>
<evidence type="ECO:0000256" key="3">
    <source>
        <dbReference type="PROSITE-ProRule" id="PRU00169"/>
    </source>
</evidence>
<dbReference type="PANTHER" id="PTHR37299">
    <property type="entry name" value="TRANSCRIPTIONAL REGULATOR-RELATED"/>
    <property type="match status" value="1"/>
</dbReference>
<evidence type="ECO:0000256" key="1">
    <source>
        <dbReference type="ARBA" id="ARBA00018672"/>
    </source>
</evidence>
<dbReference type="GO" id="GO:0003677">
    <property type="term" value="F:DNA binding"/>
    <property type="evidence" value="ECO:0007669"/>
    <property type="project" value="UniProtKB-KW"/>
</dbReference>
<dbReference type="InterPro" id="IPR011006">
    <property type="entry name" value="CheY-like_superfamily"/>
</dbReference>
<evidence type="ECO:0000259" key="4">
    <source>
        <dbReference type="PROSITE" id="PS50110"/>
    </source>
</evidence>
<evidence type="ECO:0000313" key="7">
    <source>
        <dbReference type="Proteomes" id="UP000266391"/>
    </source>
</evidence>
<protein>
    <recommendedName>
        <fullName evidence="1">Stage 0 sporulation protein A homolog</fullName>
    </recommendedName>
</protein>
<evidence type="ECO:0000259" key="5">
    <source>
        <dbReference type="PROSITE" id="PS50930"/>
    </source>
</evidence>
<proteinExistence type="predicted"/>
<dbReference type="AlphaFoldDB" id="A0A396A9Q7"/>
<dbReference type="GO" id="GO:0000156">
    <property type="term" value="F:phosphorelay response regulator activity"/>
    <property type="evidence" value="ECO:0007669"/>
    <property type="project" value="InterPro"/>
</dbReference>
<dbReference type="PROSITE" id="PS50110">
    <property type="entry name" value="RESPONSE_REGULATORY"/>
    <property type="match status" value="1"/>
</dbReference>
<dbReference type="SMART" id="SM00448">
    <property type="entry name" value="REC"/>
    <property type="match status" value="1"/>
</dbReference>
<dbReference type="PROSITE" id="PS50930">
    <property type="entry name" value="HTH_LYTTR"/>
    <property type="match status" value="1"/>
</dbReference>
<keyword evidence="6" id="KW-0238">DNA-binding</keyword>
<dbReference type="InterPro" id="IPR001789">
    <property type="entry name" value="Sig_transdc_resp-reg_receiver"/>
</dbReference>
<dbReference type="InterPro" id="IPR007492">
    <property type="entry name" value="LytTR_DNA-bd_dom"/>
</dbReference>
<evidence type="ECO:0000256" key="2">
    <source>
        <dbReference type="ARBA" id="ARBA00024867"/>
    </source>
</evidence>
<name>A0A396A9Q7_9FIRM</name>
<gene>
    <name evidence="6" type="ORF">DW813_16755</name>
</gene>
<comment type="caution">
    <text evidence="6">The sequence shown here is derived from an EMBL/GenBank/DDBJ whole genome shotgun (WGS) entry which is preliminary data.</text>
</comment>